<sequence>METFNLIKLTTLNMTFHPFCKIFFSSGCDPGLLLDWDFPGSDIKTLFSPDAEHCQHLCTQEASCLFWAFIGPYCMVDNRHYHCFLKATPSGKPEKQNPKQGTTAGYSLKSCNPLPIYEDVDFPGADYRALFTADYQACQKACTEDPFCQFFTFINGKFSDTTIRYKCHLKYSWSVARTPAVTAVADRISGFSRELQIIPSYQTECQQTLFPNINFPGSDIEVHQAGSPELCQVLCSAHPKCTYFSFVSNEFKCYLKNNPNTMAPKDGIGITSGLPSRSCPLQTNPFSPGHVKMYEGVDFPNSDIRYFSLNVAESCENACTSDPNCQFYSFITTSKQIHLNYFRLCYLKRVITMPAPPKVMNLANVVSGFSLRNYFL</sequence>
<dbReference type="GeneTree" id="ENSGT00940000169449"/>
<organism evidence="4 5">
    <name type="scientific">Poecilia reticulata</name>
    <name type="common">Guppy</name>
    <name type="synonym">Acanthophacelus reticulatus</name>
    <dbReference type="NCBI Taxonomy" id="8081"/>
    <lineage>
        <taxon>Eukaryota</taxon>
        <taxon>Metazoa</taxon>
        <taxon>Chordata</taxon>
        <taxon>Craniata</taxon>
        <taxon>Vertebrata</taxon>
        <taxon>Euteleostomi</taxon>
        <taxon>Actinopterygii</taxon>
        <taxon>Neopterygii</taxon>
        <taxon>Teleostei</taxon>
        <taxon>Neoteleostei</taxon>
        <taxon>Acanthomorphata</taxon>
        <taxon>Ovalentaria</taxon>
        <taxon>Atherinomorphae</taxon>
        <taxon>Cyprinodontiformes</taxon>
        <taxon>Poeciliidae</taxon>
        <taxon>Poeciliinae</taxon>
        <taxon>Poecilia</taxon>
    </lineage>
</organism>
<dbReference type="PANTHER" id="PTHR33946">
    <property type="match status" value="1"/>
</dbReference>
<dbReference type="Proteomes" id="UP000242638">
    <property type="component" value="Unassembled WGS sequence"/>
</dbReference>
<dbReference type="AlphaFoldDB" id="A0A3P9Q431"/>
<proteinExistence type="predicted"/>
<dbReference type="Gene3D" id="3.50.4.10">
    <property type="entry name" value="Hepatocyte Growth Factor"/>
    <property type="match status" value="4"/>
</dbReference>
<evidence type="ECO:0000259" key="3">
    <source>
        <dbReference type="PROSITE" id="PS50948"/>
    </source>
</evidence>
<dbReference type="Bgee" id="ENSPREG00000019370">
    <property type="expression patterns" value="Expressed in head and 1 other cell type or tissue"/>
</dbReference>
<feature type="domain" description="Apple" evidence="3">
    <location>
        <begin position="111"/>
        <end position="195"/>
    </location>
</feature>
<dbReference type="InterPro" id="IPR000177">
    <property type="entry name" value="Apple"/>
</dbReference>
<dbReference type="InterPro" id="IPR003609">
    <property type="entry name" value="Pan_app"/>
</dbReference>
<dbReference type="OMA" id="HNENCTS"/>
<accession>A0A3P9Q431</accession>
<reference evidence="4" key="3">
    <citation type="submission" date="2025-09" db="UniProtKB">
        <authorList>
            <consortium name="Ensembl"/>
        </authorList>
    </citation>
    <scope>IDENTIFICATION</scope>
    <source>
        <strain evidence="4">Guanapo</strain>
    </source>
</reference>
<dbReference type="SMART" id="SM00223">
    <property type="entry name" value="APPLE"/>
    <property type="match status" value="4"/>
</dbReference>
<dbReference type="Ensembl" id="ENSPRET00000029151.1">
    <property type="protein sequence ID" value="ENSPREP00000028830.1"/>
    <property type="gene ID" value="ENSPREG00000019370.1"/>
</dbReference>
<name>A0A3P9Q431_POERE</name>
<dbReference type="STRING" id="8081.ENSPREP00000028830"/>
<reference evidence="4" key="2">
    <citation type="submission" date="2025-08" db="UniProtKB">
        <authorList>
            <consortium name="Ensembl"/>
        </authorList>
    </citation>
    <scope>IDENTIFICATION</scope>
    <source>
        <strain evidence="4">Guanapo</strain>
    </source>
</reference>
<feature type="domain" description="Apple" evidence="3">
    <location>
        <begin position="205"/>
        <end position="279"/>
    </location>
</feature>
<dbReference type="GO" id="GO:0006508">
    <property type="term" value="P:proteolysis"/>
    <property type="evidence" value="ECO:0007669"/>
    <property type="project" value="InterPro"/>
</dbReference>
<dbReference type="PANTHER" id="PTHR33946:SF4">
    <property type="entry name" value="COAGULATION FACTOR XI"/>
    <property type="match status" value="1"/>
</dbReference>
<dbReference type="GO" id="GO:0005576">
    <property type="term" value="C:extracellular region"/>
    <property type="evidence" value="ECO:0007669"/>
    <property type="project" value="InterPro"/>
</dbReference>
<dbReference type="Pfam" id="PF00024">
    <property type="entry name" value="PAN_1"/>
    <property type="match status" value="2"/>
</dbReference>
<evidence type="ECO:0000256" key="2">
    <source>
        <dbReference type="ARBA" id="ARBA00023157"/>
    </source>
</evidence>
<evidence type="ECO:0000313" key="5">
    <source>
        <dbReference type="Proteomes" id="UP000242638"/>
    </source>
</evidence>
<protein>
    <submittedName>
        <fullName evidence="4">Plasma kallikrein-like</fullName>
    </submittedName>
</protein>
<dbReference type="PROSITE" id="PS50948">
    <property type="entry name" value="PAN"/>
    <property type="match status" value="2"/>
</dbReference>
<evidence type="ECO:0000313" key="4">
    <source>
        <dbReference type="Ensembl" id="ENSPREP00000028830.1"/>
    </source>
</evidence>
<keyword evidence="2" id="KW-1015">Disulfide bond</keyword>
<dbReference type="Pfam" id="PF14295">
    <property type="entry name" value="PAN_4"/>
    <property type="match status" value="2"/>
</dbReference>
<evidence type="ECO:0000256" key="1">
    <source>
        <dbReference type="ARBA" id="ARBA00022737"/>
    </source>
</evidence>
<keyword evidence="5" id="KW-1185">Reference proteome</keyword>
<dbReference type="PRINTS" id="PR00005">
    <property type="entry name" value="APPLEDOMAIN"/>
</dbReference>
<dbReference type="SUPFAM" id="SSF57414">
    <property type="entry name" value="Hairpin loop containing domain-like"/>
    <property type="match status" value="2"/>
</dbReference>
<reference evidence="5" key="1">
    <citation type="submission" date="2013-11" db="EMBL/GenBank/DDBJ databases">
        <title>The genomic landscape of the Guanapo guppy.</title>
        <authorList>
            <person name="Kuenstner A."/>
            <person name="Dreyer C."/>
        </authorList>
    </citation>
    <scope>NUCLEOTIDE SEQUENCE</scope>
    <source>
        <strain evidence="5">Guanapo</strain>
    </source>
</reference>
<dbReference type="CDD" id="cd01100">
    <property type="entry name" value="APPLE_Factor_XI_like"/>
    <property type="match status" value="3"/>
</dbReference>
<keyword evidence="1" id="KW-0677">Repeat</keyword>